<keyword evidence="11" id="KW-1185">Reference proteome</keyword>
<dbReference type="Proteomes" id="UP001221838">
    <property type="component" value="Unassembled WGS sequence"/>
</dbReference>
<accession>A0ABT5D5N0</accession>
<gene>
    <name evidence="5 10" type="primary">cheB</name>
    <name evidence="10" type="ORF">POL68_10915</name>
</gene>
<evidence type="ECO:0000259" key="9">
    <source>
        <dbReference type="PROSITE" id="PS50122"/>
    </source>
</evidence>
<dbReference type="Pfam" id="PF01339">
    <property type="entry name" value="CheB_methylest"/>
    <property type="match status" value="1"/>
</dbReference>
<dbReference type="CDD" id="cd17541">
    <property type="entry name" value="REC_CheB-like"/>
    <property type="match status" value="1"/>
</dbReference>
<proteinExistence type="inferred from homology"/>
<dbReference type="PROSITE" id="PS50110">
    <property type="entry name" value="RESPONSE_REGULATORY"/>
    <property type="match status" value="1"/>
</dbReference>
<keyword evidence="10" id="KW-0489">Methyltransferase</keyword>
<dbReference type="EC" id="3.5.1.44" evidence="5"/>
<dbReference type="GO" id="GO:0008984">
    <property type="term" value="F:protein-glutamate methylesterase activity"/>
    <property type="evidence" value="ECO:0007669"/>
    <property type="project" value="UniProtKB-EC"/>
</dbReference>
<evidence type="ECO:0000313" key="11">
    <source>
        <dbReference type="Proteomes" id="UP001221838"/>
    </source>
</evidence>
<dbReference type="CDD" id="cd16432">
    <property type="entry name" value="CheB_Rec"/>
    <property type="match status" value="1"/>
</dbReference>
<dbReference type="PANTHER" id="PTHR42872">
    <property type="entry name" value="PROTEIN-GLUTAMATE METHYLESTERASE/PROTEIN-GLUTAMINE GLUTAMINASE"/>
    <property type="match status" value="1"/>
</dbReference>
<evidence type="ECO:0000313" key="10">
    <source>
        <dbReference type="EMBL" id="MDC0708974.1"/>
    </source>
</evidence>
<dbReference type="InterPro" id="IPR000673">
    <property type="entry name" value="Sig_transdc_resp-reg_Me-estase"/>
</dbReference>
<dbReference type="InterPro" id="IPR035909">
    <property type="entry name" value="CheB_C"/>
</dbReference>
<dbReference type="HAMAP" id="MF_00099">
    <property type="entry name" value="CheB_chemtxs"/>
    <property type="match status" value="1"/>
</dbReference>
<dbReference type="GO" id="GO:0032259">
    <property type="term" value="P:methylation"/>
    <property type="evidence" value="ECO:0007669"/>
    <property type="project" value="UniProtKB-KW"/>
</dbReference>
<evidence type="ECO:0000256" key="1">
    <source>
        <dbReference type="ARBA" id="ARBA00022490"/>
    </source>
</evidence>
<name>A0ABT5D5N0_9BACT</name>
<dbReference type="SUPFAM" id="SSF52738">
    <property type="entry name" value="Methylesterase CheB, C-terminal domain"/>
    <property type="match status" value="1"/>
</dbReference>
<sequence length="349" mass="37650">MTARAPIRVLVIDDSAQNRRTLTQLLGSALDVDVVGEAEHGEEGLRKVLDLHPDVVTVDLEMPRLGGYTFLRLLRGTAPTPVIVISSYSHQTDVFKALELGAFDFIAKPQKATAEALESLRVELLEKVRASRFARSRSSQREAMQRALGTAELPPFVVAVAASTGGPPAVQRLLEALAVEPTPCVLVCQHMPAQFTRAFAERLDRIGPFTVTEASEGDRLLPGHVYIAPGGRHMVLEERAGRLELSVPPQSPGDRYAPSADRLFSSIARLLGDKALAVVLTGMGSDGTEGARQIHRAGGEIWAESEETAVVFGMPQEAIATGVVRRVLPLGKIGPALVVRARRRRSSPE</sequence>
<dbReference type="PIRSF" id="PIRSF000876">
    <property type="entry name" value="RR_chemtxs_CheB"/>
    <property type="match status" value="1"/>
</dbReference>
<organism evidence="10 11">
    <name type="scientific">Stigmatella ashevillensis</name>
    <dbReference type="NCBI Taxonomy" id="2995309"/>
    <lineage>
        <taxon>Bacteria</taxon>
        <taxon>Pseudomonadati</taxon>
        <taxon>Myxococcota</taxon>
        <taxon>Myxococcia</taxon>
        <taxon>Myxococcales</taxon>
        <taxon>Cystobacterineae</taxon>
        <taxon>Archangiaceae</taxon>
        <taxon>Stigmatella</taxon>
    </lineage>
</organism>
<comment type="catalytic activity">
    <reaction evidence="4 5">
        <text>[protein]-L-glutamate 5-O-methyl ester + H2O = L-glutamyl-[protein] + methanol + H(+)</text>
        <dbReference type="Rhea" id="RHEA:23236"/>
        <dbReference type="Rhea" id="RHEA-COMP:10208"/>
        <dbReference type="Rhea" id="RHEA-COMP:10311"/>
        <dbReference type="ChEBI" id="CHEBI:15377"/>
        <dbReference type="ChEBI" id="CHEBI:15378"/>
        <dbReference type="ChEBI" id="CHEBI:17790"/>
        <dbReference type="ChEBI" id="CHEBI:29973"/>
        <dbReference type="ChEBI" id="CHEBI:82795"/>
        <dbReference type="EC" id="3.1.1.61"/>
    </reaction>
</comment>
<keyword evidence="2 5" id="KW-0145">Chemotaxis</keyword>
<evidence type="ECO:0000256" key="7">
    <source>
        <dbReference type="PROSITE-ProRule" id="PRU00169"/>
    </source>
</evidence>
<dbReference type="PROSITE" id="PS50122">
    <property type="entry name" value="CHEB"/>
    <property type="match status" value="1"/>
</dbReference>
<feature type="domain" description="Response regulatory" evidence="8">
    <location>
        <begin position="8"/>
        <end position="123"/>
    </location>
</feature>
<evidence type="ECO:0000256" key="4">
    <source>
        <dbReference type="ARBA" id="ARBA00048267"/>
    </source>
</evidence>
<dbReference type="Gene3D" id="3.40.50.180">
    <property type="entry name" value="Methylesterase CheB, C-terminal domain"/>
    <property type="match status" value="1"/>
</dbReference>
<feature type="active site" evidence="5 6">
    <location>
        <position position="163"/>
    </location>
</feature>
<dbReference type="EC" id="3.1.1.61" evidence="5"/>
<comment type="caution">
    <text evidence="10">The sequence shown here is derived from an EMBL/GenBank/DDBJ whole genome shotgun (WGS) entry which is preliminary data.</text>
</comment>
<comment type="PTM">
    <text evidence="5">Phosphorylated by CheA. Phosphorylation of the N-terminal regulatory domain activates the methylesterase activity.</text>
</comment>
<dbReference type="InterPro" id="IPR011006">
    <property type="entry name" value="CheY-like_superfamily"/>
</dbReference>
<evidence type="ECO:0000256" key="2">
    <source>
        <dbReference type="ARBA" id="ARBA00022500"/>
    </source>
</evidence>
<comment type="similarity">
    <text evidence="5">Belongs to the CheB family.</text>
</comment>
<feature type="domain" description="CheB-type methylesterase" evidence="9">
    <location>
        <begin position="157"/>
        <end position="344"/>
    </location>
</feature>
<evidence type="ECO:0000256" key="6">
    <source>
        <dbReference type="PROSITE-ProRule" id="PRU00050"/>
    </source>
</evidence>
<protein>
    <recommendedName>
        <fullName evidence="5">Protein-glutamate methylesterase/protein-glutamine glutaminase</fullName>
        <ecNumber evidence="5">3.1.1.61</ecNumber>
        <ecNumber evidence="5">3.5.1.44</ecNumber>
    </recommendedName>
</protein>
<dbReference type="NCBIfam" id="NF001965">
    <property type="entry name" value="PRK00742.1"/>
    <property type="match status" value="1"/>
</dbReference>
<evidence type="ECO:0000259" key="8">
    <source>
        <dbReference type="PROSITE" id="PS50110"/>
    </source>
</evidence>
<dbReference type="Gene3D" id="3.40.50.2300">
    <property type="match status" value="1"/>
</dbReference>
<dbReference type="SUPFAM" id="SSF52172">
    <property type="entry name" value="CheY-like"/>
    <property type="match status" value="1"/>
</dbReference>
<dbReference type="SMART" id="SM00448">
    <property type="entry name" value="REC"/>
    <property type="match status" value="1"/>
</dbReference>
<comment type="domain">
    <text evidence="5">Contains a C-terminal catalytic domain, and an N-terminal region which modulates catalytic activity.</text>
</comment>
<dbReference type="Pfam" id="PF00072">
    <property type="entry name" value="Response_reg"/>
    <property type="match status" value="1"/>
</dbReference>
<dbReference type="RefSeq" id="WP_272137137.1">
    <property type="nucleotide sequence ID" value="NZ_JAQNDM010000002.1"/>
</dbReference>
<dbReference type="InterPro" id="IPR008248">
    <property type="entry name" value="CheB-like"/>
</dbReference>
<comment type="catalytic activity">
    <reaction evidence="5">
        <text>L-glutaminyl-[protein] + H2O = L-glutamyl-[protein] + NH4(+)</text>
        <dbReference type="Rhea" id="RHEA:16441"/>
        <dbReference type="Rhea" id="RHEA-COMP:10207"/>
        <dbReference type="Rhea" id="RHEA-COMP:10208"/>
        <dbReference type="ChEBI" id="CHEBI:15377"/>
        <dbReference type="ChEBI" id="CHEBI:28938"/>
        <dbReference type="ChEBI" id="CHEBI:29973"/>
        <dbReference type="ChEBI" id="CHEBI:30011"/>
        <dbReference type="EC" id="3.5.1.44"/>
    </reaction>
</comment>
<keyword evidence="3 5" id="KW-0378">Hydrolase</keyword>
<feature type="active site" evidence="5 6">
    <location>
        <position position="286"/>
    </location>
</feature>
<comment type="function">
    <text evidence="5">Involved in chemotaxis. Part of a chemotaxis signal transduction system that modulates chemotaxis in response to various stimuli. Catalyzes the demethylation of specific methylglutamate residues introduced into the chemoreceptors (methyl-accepting chemotaxis proteins or MCP) by CheR. Also mediates the irreversible deamidation of specific glutamine residues to glutamic acid.</text>
</comment>
<feature type="active site" evidence="5 6">
    <location>
        <position position="190"/>
    </location>
</feature>
<keyword evidence="10" id="KW-0808">Transferase</keyword>
<dbReference type="PANTHER" id="PTHR42872:SF6">
    <property type="entry name" value="PROTEIN-GLUTAMATE METHYLESTERASE_PROTEIN-GLUTAMINE GLUTAMINASE"/>
    <property type="match status" value="1"/>
</dbReference>
<keyword evidence="5 7" id="KW-0597">Phosphoprotein</keyword>
<evidence type="ECO:0000256" key="5">
    <source>
        <dbReference type="HAMAP-Rule" id="MF_00099"/>
    </source>
</evidence>
<comment type="subcellular location">
    <subcellularLocation>
        <location evidence="5">Cytoplasm</location>
    </subcellularLocation>
</comment>
<keyword evidence="1 5" id="KW-0963">Cytoplasm</keyword>
<dbReference type="GO" id="GO:0008168">
    <property type="term" value="F:methyltransferase activity"/>
    <property type="evidence" value="ECO:0007669"/>
    <property type="project" value="UniProtKB-KW"/>
</dbReference>
<feature type="modified residue" description="4-aspartylphosphate" evidence="5 7">
    <location>
        <position position="59"/>
    </location>
</feature>
<dbReference type="EMBL" id="JAQNDM010000002">
    <property type="protein sequence ID" value="MDC0708974.1"/>
    <property type="molecule type" value="Genomic_DNA"/>
</dbReference>
<evidence type="ECO:0000256" key="3">
    <source>
        <dbReference type="ARBA" id="ARBA00022801"/>
    </source>
</evidence>
<dbReference type="InterPro" id="IPR001789">
    <property type="entry name" value="Sig_transdc_resp-reg_receiver"/>
</dbReference>
<reference evidence="10 11" key="1">
    <citation type="submission" date="2022-11" db="EMBL/GenBank/DDBJ databases">
        <title>Minimal conservation of predation-associated metabolite biosynthetic gene clusters underscores biosynthetic potential of Myxococcota including descriptions for ten novel species: Archangium lansinium sp. nov., Myxococcus landrumus sp. nov., Nannocystis bai.</title>
        <authorList>
            <person name="Ahearne A."/>
            <person name="Stevens C."/>
            <person name="Dowd S."/>
        </authorList>
    </citation>
    <scope>NUCLEOTIDE SEQUENCE [LARGE SCALE GENOMIC DNA]</scope>
    <source>
        <strain evidence="10 11">NCWAL01</strain>
    </source>
</reference>